<dbReference type="CDD" id="cd06558">
    <property type="entry name" value="crotonase-like"/>
    <property type="match status" value="1"/>
</dbReference>
<dbReference type="Gene3D" id="3.90.226.10">
    <property type="entry name" value="2-enoyl-CoA Hydratase, Chain A, domain 1"/>
    <property type="match status" value="1"/>
</dbReference>
<evidence type="ECO:0000313" key="6">
    <source>
        <dbReference type="Proteomes" id="UP001361239"/>
    </source>
</evidence>
<dbReference type="SUPFAM" id="SSF52096">
    <property type="entry name" value="ClpP/crotonase"/>
    <property type="match status" value="1"/>
</dbReference>
<proteinExistence type="inferred from homology"/>
<accession>A0ABU8RZM2</accession>
<comment type="similarity">
    <text evidence="1 3">Belongs to the enoyl-CoA hydratase/isomerase family.</text>
</comment>
<dbReference type="Gene3D" id="1.10.12.10">
    <property type="entry name" value="Lyase 2-enoyl-coa Hydratase, Chain A, domain 2"/>
    <property type="match status" value="1"/>
</dbReference>
<gene>
    <name evidence="5" type="ORF">WG901_17530</name>
</gene>
<dbReference type="InterPro" id="IPR001753">
    <property type="entry name" value="Enoyl-CoA_hydra/iso"/>
</dbReference>
<organism evidence="5 6">
    <name type="scientific">Novosphingobium anseongense</name>
    <dbReference type="NCBI Taxonomy" id="3133436"/>
    <lineage>
        <taxon>Bacteria</taxon>
        <taxon>Pseudomonadati</taxon>
        <taxon>Pseudomonadota</taxon>
        <taxon>Alphaproteobacteria</taxon>
        <taxon>Sphingomonadales</taxon>
        <taxon>Sphingomonadaceae</taxon>
        <taxon>Novosphingobium</taxon>
    </lineage>
</organism>
<dbReference type="Proteomes" id="UP001361239">
    <property type="component" value="Unassembled WGS sequence"/>
</dbReference>
<feature type="region of interest" description="Disordered" evidence="4">
    <location>
        <begin position="228"/>
        <end position="260"/>
    </location>
</feature>
<dbReference type="InterPro" id="IPR014748">
    <property type="entry name" value="Enoyl-CoA_hydra_C"/>
</dbReference>
<evidence type="ECO:0000256" key="4">
    <source>
        <dbReference type="SAM" id="MobiDB-lite"/>
    </source>
</evidence>
<evidence type="ECO:0000256" key="2">
    <source>
        <dbReference type="ARBA" id="ARBA00023239"/>
    </source>
</evidence>
<name>A0ABU8RZM2_9SPHN</name>
<dbReference type="PROSITE" id="PS00166">
    <property type="entry name" value="ENOYL_COA_HYDRATASE"/>
    <property type="match status" value="1"/>
</dbReference>
<keyword evidence="2" id="KW-0456">Lyase</keyword>
<comment type="caution">
    <text evidence="5">The sequence shown here is derived from an EMBL/GenBank/DDBJ whole genome shotgun (WGS) entry which is preliminary data.</text>
</comment>
<dbReference type="RefSeq" id="WP_339588377.1">
    <property type="nucleotide sequence ID" value="NZ_JBBHJZ010000003.1"/>
</dbReference>
<dbReference type="EMBL" id="JBBHJZ010000003">
    <property type="protein sequence ID" value="MEJ5978458.1"/>
    <property type="molecule type" value="Genomic_DNA"/>
</dbReference>
<feature type="compositionally biased region" description="Basic and acidic residues" evidence="4">
    <location>
        <begin position="228"/>
        <end position="240"/>
    </location>
</feature>
<dbReference type="PANTHER" id="PTHR11941">
    <property type="entry name" value="ENOYL-COA HYDRATASE-RELATED"/>
    <property type="match status" value="1"/>
</dbReference>
<sequence>MASDLILTEADGGVFTITLNRPDKLNALLPEMHGELEAAFDRFAADDALHVCVVRGAGERAFCAGSDLAAFQAEGGAPYPQTGYAGLAQRYDLTKPVIAAVNGICLGGGFELALACDMIVASDKAVFGLPEPKVGLIAIGGGVHRLVRQVGLKQAMGPLLTGRNIAAAEGKAMGFVSELTTPEHLDAKVAEICAAIVANAPLAVRLSKELALWGLDQPSLADALEGQTEHPSFRRWRASEDAVEGPKAFAEKRKPAWTGR</sequence>
<reference evidence="5 6" key="1">
    <citation type="submission" date="2024-03" db="EMBL/GenBank/DDBJ databases">
        <authorList>
            <person name="Jo J.-H."/>
        </authorList>
    </citation>
    <scope>NUCLEOTIDE SEQUENCE [LARGE SCALE GENOMIC DNA]</scope>
    <source>
        <strain evidence="5 6">PS1R-30</strain>
    </source>
</reference>
<dbReference type="Pfam" id="PF00378">
    <property type="entry name" value="ECH_1"/>
    <property type="match status" value="1"/>
</dbReference>
<evidence type="ECO:0000256" key="1">
    <source>
        <dbReference type="ARBA" id="ARBA00005254"/>
    </source>
</evidence>
<dbReference type="InterPro" id="IPR018376">
    <property type="entry name" value="Enoyl-CoA_hyd/isom_CS"/>
</dbReference>
<evidence type="ECO:0000313" key="5">
    <source>
        <dbReference type="EMBL" id="MEJ5978458.1"/>
    </source>
</evidence>
<protein>
    <submittedName>
        <fullName evidence="5">Enoyl-CoA hydratase-related protein</fullName>
    </submittedName>
</protein>
<dbReference type="InterPro" id="IPR029045">
    <property type="entry name" value="ClpP/crotonase-like_dom_sf"/>
</dbReference>
<dbReference type="PANTHER" id="PTHR11941:SF54">
    <property type="entry name" value="ENOYL-COA HYDRATASE, MITOCHONDRIAL"/>
    <property type="match status" value="1"/>
</dbReference>
<keyword evidence="6" id="KW-1185">Reference proteome</keyword>
<evidence type="ECO:0000256" key="3">
    <source>
        <dbReference type="RuleBase" id="RU003707"/>
    </source>
</evidence>